<feature type="compositionally biased region" description="Basic and acidic residues" evidence="1">
    <location>
        <begin position="157"/>
        <end position="167"/>
    </location>
</feature>
<dbReference type="AlphaFoldDB" id="A0A9J6D924"/>
<feature type="region of interest" description="Disordered" evidence="1">
    <location>
        <begin position="157"/>
        <end position="181"/>
    </location>
</feature>
<protein>
    <submittedName>
        <fullName evidence="2">Uncharacterized protein</fullName>
    </submittedName>
</protein>
<proteinExistence type="predicted"/>
<reference evidence="2" key="1">
    <citation type="journal article" date="2020" name="Cell">
        <title>Large-Scale Comparative Analyses of Tick Genomes Elucidate Their Genetic Diversity and Vector Capacities.</title>
        <authorList>
            <consortium name="Tick Genome and Microbiome Consortium (TIGMIC)"/>
            <person name="Jia N."/>
            <person name="Wang J."/>
            <person name="Shi W."/>
            <person name="Du L."/>
            <person name="Sun Y."/>
            <person name="Zhan W."/>
            <person name="Jiang J.F."/>
            <person name="Wang Q."/>
            <person name="Zhang B."/>
            <person name="Ji P."/>
            <person name="Bell-Sakyi L."/>
            <person name="Cui X.M."/>
            <person name="Yuan T.T."/>
            <person name="Jiang B.G."/>
            <person name="Yang W.F."/>
            <person name="Lam T.T."/>
            <person name="Chang Q.C."/>
            <person name="Ding S.J."/>
            <person name="Wang X.J."/>
            <person name="Zhu J.G."/>
            <person name="Ruan X.D."/>
            <person name="Zhao L."/>
            <person name="Wei J.T."/>
            <person name="Ye R.Z."/>
            <person name="Que T.C."/>
            <person name="Du C.H."/>
            <person name="Zhou Y.H."/>
            <person name="Cheng J.X."/>
            <person name="Dai P.F."/>
            <person name="Guo W.B."/>
            <person name="Han X.H."/>
            <person name="Huang E.J."/>
            <person name="Li L.F."/>
            <person name="Wei W."/>
            <person name="Gao Y.C."/>
            <person name="Liu J.Z."/>
            <person name="Shao H.Z."/>
            <person name="Wang X."/>
            <person name="Wang C.C."/>
            <person name="Yang T.C."/>
            <person name="Huo Q.B."/>
            <person name="Li W."/>
            <person name="Chen H.Y."/>
            <person name="Chen S.E."/>
            <person name="Zhou L.G."/>
            <person name="Ni X.B."/>
            <person name="Tian J.H."/>
            <person name="Sheng Y."/>
            <person name="Liu T."/>
            <person name="Pan Y.S."/>
            <person name="Xia L.Y."/>
            <person name="Li J."/>
            <person name="Zhao F."/>
            <person name="Cao W.C."/>
        </authorList>
    </citation>
    <scope>NUCLEOTIDE SEQUENCE</scope>
    <source>
        <strain evidence="2">Rmic-2018</strain>
    </source>
</reference>
<keyword evidence="3" id="KW-1185">Reference proteome</keyword>
<sequence>MSLSSGPSPLDAKVLLRRAVAQSNKTGCPVRKRPFLSPWCGKVTLLRFALGRSGMVSFARFCPKRAETRLFPRLTMGPFYYGEQVLSWICKNGAEALSKHFFVADSLSAIQDQEYEFEKFYFLAMRRVGRRRPIEFLGRVSPPAEFLADQRDQNEWTTIDERVRGNRDGPSVATQRWQSRR</sequence>
<dbReference type="EMBL" id="JABSTU010000010">
    <property type="protein sequence ID" value="KAH8018636.1"/>
    <property type="molecule type" value="Genomic_DNA"/>
</dbReference>
<reference evidence="2" key="2">
    <citation type="submission" date="2021-09" db="EMBL/GenBank/DDBJ databases">
        <authorList>
            <person name="Jia N."/>
            <person name="Wang J."/>
            <person name="Shi W."/>
            <person name="Du L."/>
            <person name="Sun Y."/>
            <person name="Zhan W."/>
            <person name="Jiang J."/>
            <person name="Wang Q."/>
            <person name="Zhang B."/>
            <person name="Ji P."/>
            <person name="Sakyi L.B."/>
            <person name="Cui X."/>
            <person name="Yuan T."/>
            <person name="Jiang B."/>
            <person name="Yang W."/>
            <person name="Lam T.T.-Y."/>
            <person name="Chang Q."/>
            <person name="Ding S."/>
            <person name="Wang X."/>
            <person name="Zhu J."/>
            <person name="Ruan X."/>
            <person name="Zhao L."/>
            <person name="Wei J."/>
            <person name="Que T."/>
            <person name="Du C."/>
            <person name="Cheng J."/>
            <person name="Dai P."/>
            <person name="Han X."/>
            <person name="Huang E."/>
            <person name="Gao Y."/>
            <person name="Liu J."/>
            <person name="Shao H."/>
            <person name="Ye R."/>
            <person name="Li L."/>
            <person name="Wei W."/>
            <person name="Wang X."/>
            <person name="Wang C."/>
            <person name="Huo Q."/>
            <person name="Li W."/>
            <person name="Guo W."/>
            <person name="Chen H."/>
            <person name="Chen S."/>
            <person name="Zhou L."/>
            <person name="Zhou L."/>
            <person name="Ni X."/>
            <person name="Tian J."/>
            <person name="Zhou Y."/>
            <person name="Sheng Y."/>
            <person name="Liu T."/>
            <person name="Pan Y."/>
            <person name="Xia L."/>
            <person name="Li J."/>
            <person name="Zhao F."/>
            <person name="Cao W."/>
        </authorList>
    </citation>
    <scope>NUCLEOTIDE SEQUENCE</scope>
    <source>
        <strain evidence="2">Rmic-2018</strain>
        <tissue evidence="2">Larvae</tissue>
    </source>
</reference>
<name>A0A9J6D924_RHIMP</name>
<comment type="caution">
    <text evidence="2">The sequence shown here is derived from an EMBL/GenBank/DDBJ whole genome shotgun (WGS) entry which is preliminary data.</text>
</comment>
<organism evidence="2 3">
    <name type="scientific">Rhipicephalus microplus</name>
    <name type="common">Cattle tick</name>
    <name type="synonym">Boophilus microplus</name>
    <dbReference type="NCBI Taxonomy" id="6941"/>
    <lineage>
        <taxon>Eukaryota</taxon>
        <taxon>Metazoa</taxon>
        <taxon>Ecdysozoa</taxon>
        <taxon>Arthropoda</taxon>
        <taxon>Chelicerata</taxon>
        <taxon>Arachnida</taxon>
        <taxon>Acari</taxon>
        <taxon>Parasitiformes</taxon>
        <taxon>Ixodida</taxon>
        <taxon>Ixodoidea</taxon>
        <taxon>Ixodidae</taxon>
        <taxon>Rhipicephalinae</taxon>
        <taxon>Rhipicephalus</taxon>
        <taxon>Boophilus</taxon>
    </lineage>
</organism>
<feature type="compositionally biased region" description="Polar residues" evidence="1">
    <location>
        <begin position="172"/>
        <end position="181"/>
    </location>
</feature>
<evidence type="ECO:0000313" key="2">
    <source>
        <dbReference type="EMBL" id="KAH8018636.1"/>
    </source>
</evidence>
<dbReference type="VEuPathDB" id="VectorBase:LOC119176380"/>
<evidence type="ECO:0000256" key="1">
    <source>
        <dbReference type="SAM" id="MobiDB-lite"/>
    </source>
</evidence>
<dbReference type="Proteomes" id="UP000821866">
    <property type="component" value="Chromosome 8"/>
</dbReference>
<accession>A0A9J6D924</accession>
<evidence type="ECO:0000313" key="3">
    <source>
        <dbReference type="Proteomes" id="UP000821866"/>
    </source>
</evidence>
<gene>
    <name evidence="2" type="ORF">HPB51_009570</name>
</gene>